<dbReference type="AlphaFoldDB" id="A0A0F9HMT3"/>
<name>A0A0F9HMT3_9ZZZZ</name>
<dbReference type="EMBL" id="LAZR01014663">
    <property type="protein sequence ID" value="KKM16487.1"/>
    <property type="molecule type" value="Genomic_DNA"/>
</dbReference>
<proteinExistence type="predicted"/>
<comment type="caution">
    <text evidence="1">The sequence shown here is derived from an EMBL/GenBank/DDBJ whole genome shotgun (WGS) entry which is preliminary data.</text>
</comment>
<organism evidence="1">
    <name type="scientific">marine sediment metagenome</name>
    <dbReference type="NCBI Taxonomy" id="412755"/>
    <lineage>
        <taxon>unclassified sequences</taxon>
        <taxon>metagenomes</taxon>
        <taxon>ecological metagenomes</taxon>
    </lineage>
</organism>
<sequence>MVAISMEIENEIEVKHVKDIIQFTKSWNEGDRFEGDGVWEHDLDLVHIYESDRSIFKVSAKGYVISSEFKKRK</sequence>
<evidence type="ECO:0000313" key="1">
    <source>
        <dbReference type="EMBL" id="KKM16487.1"/>
    </source>
</evidence>
<accession>A0A0F9HMT3</accession>
<protein>
    <submittedName>
        <fullName evidence="1">Uncharacterized protein</fullName>
    </submittedName>
</protein>
<reference evidence="1" key="1">
    <citation type="journal article" date="2015" name="Nature">
        <title>Complex archaea that bridge the gap between prokaryotes and eukaryotes.</title>
        <authorList>
            <person name="Spang A."/>
            <person name="Saw J.H."/>
            <person name="Jorgensen S.L."/>
            <person name="Zaremba-Niedzwiedzka K."/>
            <person name="Martijn J."/>
            <person name="Lind A.E."/>
            <person name="van Eijk R."/>
            <person name="Schleper C."/>
            <person name="Guy L."/>
            <person name="Ettema T.J."/>
        </authorList>
    </citation>
    <scope>NUCLEOTIDE SEQUENCE</scope>
</reference>
<gene>
    <name evidence="1" type="ORF">LCGC14_1685390</name>
</gene>